<sequence>MAESNPLRGFPRLRRAATSFPGNLHLVLVLRPTSLLGSAPSPSSSTDLGFRFSQDDFLLKMPVVMLRSVGDLLRYIDENHLTSDFTAKVEYCQSDWIVLRTLQAIETFAVTVKEIAQLLQGFGSELSETELPDEANAIEFLLHSHTHRYRQMKQDDIRSVLKEGRLLSSNLETVKASKRDIEEEREIQSDMDTVQLLSQLRDMEEAFDGFFEKHHLKLQQYLQLLHYEISFQQMEEVLERLSAQEKGIASLGTTVVQTEQLLRDLEMLDKHAEQEEMARAQVVILHGHQLAANHHYALALIIQRCNELRHLCDVITTAIRTKRASLTRTRDLLLRLEEALRWCDEGAYLLASQMVDKFQTREGAQEALQYLSCHQERAPSALKNSQDTLSLEFEAILTPQLQSQVSMVTEKLNSMQSMIRNREQCLRKLADMQVRPIQLVAPRPEPDQTSMRCKSPLFSPKHIEVMHDYQGNRSCLYGSTTETDSEAEDNPEQVTHVMKELIATERIYVDELLSVLLQGYRAEMEDPSVSNLLPSALRCQKDVLFGNMPEIYQFHSIFLQDLQGCLETPERVGACFLQRKEKFQVYERYCQNKPRSELLWRQCADSPFFQECQKKLDHKLGLDSYLLKPVQRLTKYQLLLKELLKHCVEEHYRCELREALDSMLELLKSVNDSMHQIAITGYQGDLGQLGRVVMQGGFSVWISHKRAAVRMKELARFKPMQRHLFLYEHALLFCKRRDEDNHDRTPFYSFKSCLRMTAVGITETVKGDVKKFEIWYSGREVVYIVQAPTVEVKVAWLTEIRKILTNQQRL</sequence>
<keyword evidence="1" id="KW-0597">Phosphoprotein</keyword>
<dbReference type="GeneTree" id="ENSGT00940000156974"/>
<dbReference type="FunFam" id="2.30.29.30:FF:000078">
    <property type="entry name" value="Guanine nucleotide exchange factor DBS"/>
    <property type="match status" value="1"/>
</dbReference>
<dbReference type="SUPFAM" id="SSF46966">
    <property type="entry name" value="Spectrin repeat"/>
    <property type="match status" value="1"/>
</dbReference>
<name>A0A3B5AZR1_9TELE</name>
<dbReference type="InterPro" id="IPR056466">
    <property type="entry name" value="Spectrin_DBS"/>
</dbReference>
<dbReference type="SMART" id="SM00233">
    <property type="entry name" value="PH"/>
    <property type="match status" value="1"/>
</dbReference>
<dbReference type="STRING" id="144197.ENSSPAP00000026420"/>
<dbReference type="GO" id="GO:0005085">
    <property type="term" value="F:guanyl-nucleotide exchange factor activity"/>
    <property type="evidence" value="ECO:0007669"/>
    <property type="project" value="UniProtKB-KW"/>
</dbReference>
<protein>
    <submittedName>
        <fullName evidence="5">Proto-oncogene DBL-like</fullName>
    </submittedName>
</protein>
<dbReference type="AlphaFoldDB" id="A0A3B5AZR1"/>
<dbReference type="Pfam" id="PF22697">
    <property type="entry name" value="SOS1_NGEF_PH"/>
    <property type="match status" value="1"/>
</dbReference>
<evidence type="ECO:0000256" key="2">
    <source>
        <dbReference type="ARBA" id="ARBA00022658"/>
    </source>
</evidence>
<dbReference type="InterPro" id="IPR055251">
    <property type="entry name" value="SOS1_NGEF_PH"/>
</dbReference>
<dbReference type="CDD" id="cd00160">
    <property type="entry name" value="RhoGEF"/>
    <property type="match status" value="1"/>
</dbReference>
<dbReference type="Ensembl" id="ENSSPAT00000026853.1">
    <property type="protein sequence ID" value="ENSSPAP00000026420.1"/>
    <property type="gene ID" value="ENSSPAG00000019903.1"/>
</dbReference>
<evidence type="ECO:0000256" key="1">
    <source>
        <dbReference type="ARBA" id="ARBA00022553"/>
    </source>
</evidence>
<organism evidence="5">
    <name type="scientific">Stegastes partitus</name>
    <name type="common">bicolor damselfish</name>
    <dbReference type="NCBI Taxonomy" id="144197"/>
    <lineage>
        <taxon>Eukaryota</taxon>
        <taxon>Metazoa</taxon>
        <taxon>Chordata</taxon>
        <taxon>Craniata</taxon>
        <taxon>Vertebrata</taxon>
        <taxon>Euteleostomi</taxon>
        <taxon>Actinopterygii</taxon>
        <taxon>Neopterygii</taxon>
        <taxon>Teleostei</taxon>
        <taxon>Neoteleostei</taxon>
        <taxon>Acanthomorphata</taxon>
        <taxon>Ovalentaria</taxon>
        <taxon>Pomacentridae</taxon>
        <taxon>Stegastes</taxon>
    </lineage>
</organism>
<dbReference type="Gene3D" id="1.20.900.10">
    <property type="entry name" value="Dbl homology (DH) domain"/>
    <property type="match status" value="1"/>
</dbReference>
<reference evidence="5" key="1">
    <citation type="submission" date="2023-09" db="UniProtKB">
        <authorList>
            <consortium name="Ensembl"/>
        </authorList>
    </citation>
    <scope>IDENTIFICATION</scope>
</reference>
<dbReference type="InterPro" id="IPR000219">
    <property type="entry name" value="DH_dom"/>
</dbReference>
<accession>A0A3B5AZR1</accession>
<dbReference type="Gene3D" id="1.20.58.60">
    <property type="match status" value="1"/>
</dbReference>
<dbReference type="PANTHER" id="PTHR22826">
    <property type="entry name" value="RHO GUANINE EXCHANGE FACTOR-RELATED"/>
    <property type="match status" value="1"/>
</dbReference>
<dbReference type="SUPFAM" id="SSF48065">
    <property type="entry name" value="DBL homology domain (DH-domain)"/>
    <property type="match status" value="1"/>
</dbReference>
<evidence type="ECO:0000313" key="5">
    <source>
        <dbReference type="Ensembl" id="ENSSPAP00000026420.1"/>
    </source>
</evidence>
<dbReference type="SMART" id="SM00325">
    <property type="entry name" value="RhoGEF"/>
    <property type="match status" value="1"/>
</dbReference>
<dbReference type="PROSITE" id="PS50003">
    <property type="entry name" value="PH_DOMAIN"/>
    <property type="match status" value="1"/>
</dbReference>
<dbReference type="Gene3D" id="2.30.29.30">
    <property type="entry name" value="Pleckstrin-homology domain (PH domain)/Phosphotyrosine-binding domain (PTB)"/>
    <property type="match status" value="1"/>
</dbReference>
<dbReference type="InterPro" id="IPR035899">
    <property type="entry name" value="DBL_dom_sf"/>
</dbReference>
<feature type="domain" description="PH" evidence="3">
    <location>
        <begin position="691"/>
        <end position="805"/>
    </location>
</feature>
<evidence type="ECO:0000259" key="3">
    <source>
        <dbReference type="PROSITE" id="PS50003"/>
    </source>
</evidence>
<proteinExistence type="predicted"/>
<dbReference type="InterPro" id="IPR051336">
    <property type="entry name" value="RhoGEF_Guanine_NuclExch_SF"/>
</dbReference>
<dbReference type="InterPro" id="IPR001849">
    <property type="entry name" value="PH_domain"/>
</dbReference>
<dbReference type="Pfam" id="PF23289">
    <property type="entry name" value="Spectrin_5"/>
    <property type="match status" value="1"/>
</dbReference>
<dbReference type="GO" id="GO:0016358">
    <property type="term" value="P:dendrite development"/>
    <property type="evidence" value="ECO:0007669"/>
    <property type="project" value="TreeGrafter"/>
</dbReference>
<keyword evidence="2" id="KW-0344">Guanine-nucleotide releasing factor</keyword>
<feature type="domain" description="DH" evidence="4">
    <location>
        <begin position="493"/>
        <end position="673"/>
    </location>
</feature>
<evidence type="ECO:0000259" key="4">
    <source>
        <dbReference type="PROSITE" id="PS50010"/>
    </source>
</evidence>
<dbReference type="PANTHER" id="PTHR22826:SF207">
    <property type="entry name" value="PROTO-ONCOGENE DBL-LIKE ISOFORM X1"/>
    <property type="match status" value="1"/>
</dbReference>
<dbReference type="PROSITE" id="PS50010">
    <property type="entry name" value="DH_2"/>
    <property type="match status" value="1"/>
</dbReference>
<dbReference type="InterPro" id="IPR011993">
    <property type="entry name" value="PH-like_dom_sf"/>
</dbReference>
<dbReference type="GO" id="GO:0005737">
    <property type="term" value="C:cytoplasm"/>
    <property type="evidence" value="ECO:0007669"/>
    <property type="project" value="TreeGrafter"/>
</dbReference>
<dbReference type="SUPFAM" id="SSF50729">
    <property type="entry name" value="PH domain-like"/>
    <property type="match status" value="1"/>
</dbReference>
<dbReference type="Pfam" id="PF00621">
    <property type="entry name" value="RhoGEF"/>
    <property type="match status" value="1"/>
</dbReference>